<proteinExistence type="predicted"/>
<comment type="caution">
    <text evidence="2">The sequence shown here is derived from an EMBL/GenBank/DDBJ whole genome shotgun (WGS) entry which is preliminary data.</text>
</comment>
<reference evidence="2" key="1">
    <citation type="submission" date="2022-10" db="EMBL/GenBank/DDBJ databases">
        <title>Culturing micro-colonial fungi from biological soil crusts in the Mojave desert and describing Neophaeococcomyces mojavensis, and introducing the new genera and species Taxawa tesnikishii.</title>
        <authorList>
            <person name="Kurbessoian T."/>
            <person name="Stajich J.E."/>
        </authorList>
    </citation>
    <scope>NUCLEOTIDE SEQUENCE</scope>
    <source>
        <strain evidence="2">TK_41</strain>
    </source>
</reference>
<name>A0AA39CCA3_9EURO</name>
<protein>
    <submittedName>
        <fullName evidence="2">Uncharacterized protein</fullName>
    </submittedName>
</protein>
<dbReference type="EMBL" id="JAPDRK010000024">
    <property type="protein sequence ID" value="KAJ9602960.1"/>
    <property type="molecule type" value="Genomic_DNA"/>
</dbReference>
<dbReference type="Proteomes" id="UP001172673">
    <property type="component" value="Unassembled WGS sequence"/>
</dbReference>
<evidence type="ECO:0000256" key="1">
    <source>
        <dbReference type="SAM" id="MobiDB-lite"/>
    </source>
</evidence>
<gene>
    <name evidence="2" type="ORF">H2200_012740</name>
</gene>
<dbReference type="AlphaFoldDB" id="A0AA39CCA3"/>
<accession>A0AA39CCA3</accession>
<sequence>MKRSPHSDPGPLASSQSEARSSSNDKIQLDIEQWNVVLDSIRANLNLIVSTWGRRSRQYDEARAVMLAYLEENLGRLRGQGGGGGDGDGDREGEVREASGDDVEMRTVEKGIEELLSELKI</sequence>
<keyword evidence="3" id="KW-1185">Reference proteome</keyword>
<organism evidence="2 3">
    <name type="scientific">Cladophialophora chaetospira</name>
    <dbReference type="NCBI Taxonomy" id="386627"/>
    <lineage>
        <taxon>Eukaryota</taxon>
        <taxon>Fungi</taxon>
        <taxon>Dikarya</taxon>
        <taxon>Ascomycota</taxon>
        <taxon>Pezizomycotina</taxon>
        <taxon>Eurotiomycetes</taxon>
        <taxon>Chaetothyriomycetidae</taxon>
        <taxon>Chaetothyriales</taxon>
        <taxon>Herpotrichiellaceae</taxon>
        <taxon>Cladophialophora</taxon>
    </lineage>
</organism>
<feature type="compositionally biased region" description="Basic and acidic residues" evidence="1">
    <location>
        <begin position="88"/>
        <end position="104"/>
    </location>
</feature>
<evidence type="ECO:0000313" key="3">
    <source>
        <dbReference type="Proteomes" id="UP001172673"/>
    </source>
</evidence>
<feature type="region of interest" description="Disordered" evidence="1">
    <location>
        <begin position="1"/>
        <end position="25"/>
    </location>
</feature>
<feature type="region of interest" description="Disordered" evidence="1">
    <location>
        <begin position="76"/>
        <end position="104"/>
    </location>
</feature>
<evidence type="ECO:0000313" key="2">
    <source>
        <dbReference type="EMBL" id="KAJ9602960.1"/>
    </source>
</evidence>